<dbReference type="Pfam" id="PF00877">
    <property type="entry name" value="NLPC_P60"/>
    <property type="match status" value="1"/>
</dbReference>
<gene>
    <name evidence="8" type="ORF">SAMN04488529_101989</name>
</gene>
<evidence type="ECO:0000259" key="7">
    <source>
        <dbReference type="PROSITE" id="PS51935"/>
    </source>
</evidence>
<dbReference type="AlphaFoldDB" id="A0A1H0NWJ9"/>
<dbReference type="Proteomes" id="UP000198597">
    <property type="component" value="Unassembled WGS sequence"/>
</dbReference>
<proteinExistence type="inferred from homology"/>
<evidence type="ECO:0000256" key="5">
    <source>
        <dbReference type="ARBA" id="ARBA00022807"/>
    </source>
</evidence>
<evidence type="ECO:0000256" key="6">
    <source>
        <dbReference type="SAM" id="Coils"/>
    </source>
</evidence>
<keyword evidence="9" id="KW-1185">Reference proteome</keyword>
<dbReference type="RefSeq" id="WP_089966381.1">
    <property type="nucleotide sequence ID" value="NZ_FNJM01000001.1"/>
</dbReference>
<sequence>MGTRSIGKAFISTAIIVVIILNTSMSVLATPNEEVIENQKKYNVLTENIDKTQGEVYRLNTEIEKLTEVIKKNVEELKVISNEVEVSKKEMTYREDEIKKQEDMLAKRIRELYKSGGQNNLILVLLNSEGITDLISKVYTVGKVVDLDKKIVSELKDNQEKLEKSVKESEKKISDSAIVTENNKKALEELENKKKEQVLLISQILLEKSKFDTEYLAVSEMKIIEPQLKILKESNSLEELNGAIVQLINIRDKQLKSLNSIEQINKSIIEVTKRVSGLEQYLKDKGTNLNSGVLSGSLIVSYAYQFLGKPYVVAGNGPDEFDCSGFTRYVYNNTVGIDITRTTYTQIKQGKSISLSELQLGDLVFMYGVDHVGIYVGGGCYIHAPQPGETIKVSQITSFTEGRRISFN</sequence>
<evidence type="ECO:0000256" key="2">
    <source>
        <dbReference type="ARBA" id="ARBA00022670"/>
    </source>
</evidence>
<name>A0A1H0NWJ9_9CLOT</name>
<evidence type="ECO:0000256" key="4">
    <source>
        <dbReference type="ARBA" id="ARBA00022801"/>
    </source>
</evidence>
<dbReference type="STRING" id="94869.SAMN04488529_101989"/>
<dbReference type="InterPro" id="IPR038765">
    <property type="entry name" value="Papain-like_cys_pep_sf"/>
</dbReference>
<dbReference type="GO" id="GO:0006508">
    <property type="term" value="P:proteolysis"/>
    <property type="evidence" value="ECO:0007669"/>
    <property type="project" value="UniProtKB-KW"/>
</dbReference>
<feature type="domain" description="NlpC/P60" evidence="7">
    <location>
        <begin position="293"/>
        <end position="408"/>
    </location>
</feature>
<dbReference type="PROSITE" id="PS51935">
    <property type="entry name" value="NLPC_P60"/>
    <property type="match status" value="1"/>
</dbReference>
<evidence type="ECO:0000256" key="3">
    <source>
        <dbReference type="ARBA" id="ARBA00022729"/>
    </source>
</evidence>
<feature type="coiled-coil region" evidence="6">
    <location>
        <begin position="49"/>
        <end position="83"/>
    </location>
</feature>
<organism evidence="8 9">
    <name type="scientific">Clostridium gasigenes</name>
    <dbReference type="NCBI Taxonomy" id="94869"/>
    <lineage>
        <taxon>Bacteria</taxon>
        <taxon>Bacillati</taxon>
        <taxon>Bacillota</taxon>
        <taxon>Clostridia</taxon>
        <taxon>Eubacteriales</taxon>
        <taxon>Clostridiaceae</taxon>
        <taxon>Clostridium</taxon>
    </lineage>
</organism>
<dbReference type="PANTHER" id="PTHR47359:SF3">
    <property type="entry name" value="NLP_P60 DOMAIN-CONTAINING PROTEIN-RELATED"/>
    <property type="match status" value="1"/>
</dbReference>
<dbReference type="InterPro" id="IPR051794">
    <property type="entry name" value="PG_Endopeptidase_C40"/>
</dbReference>
<feature type="coiled-coil region" evidence="6">
    <location>
        <begin position="152"/>
        <end position="207"/>
    </location>
</feature>
<dbReference type="OrthoDB" id="9808890at2"/>
<keyword evidence="2" id="KW-0645">Protease</keyword>
<keyword evidence="5" id="KW-0788">Thiol protease</keyword>
<reference evidence="8 9" key="1">
    <citation type="submission" date="2016-10" db="EMBL/GenBank/DDBJ databases">
        <authorList>
            <person name="de Groot N.N."/>
        </authorList>
    </citation>
    <scope>NUCLEOTIDE SEQUENCE [LARGE SCALE GENOMIC DNA]</scope>
    <source>
        <strain evidence="8 9">DSM 12272</strain>
    </source>
</reference>
<evidence type="ECO:0000313" key="8">
    <source>
        <dbReference type="EMBL" id="SDO97157.1"/>
    </source>
</evidence>
<dbReference type="SUPFAM" id="SSF54001">
    <property type="entry name" value="Cysteine proteinases"/>
    <property type="match status" value="1"/>
</dbReference>
<dbReference type="GO" id="GO:0008234">
    <property type="term" value="F:cysteine-type peptidase activity"/>
    <property type="evidence" value="ECO:0007669"/>
    <property type="project" value="UniProtKB-KW"/>
</dbReference>
<evidence type="ECO:0000256" key="1">
    <source>
        <dbReference type="ARBA" id="ARBA00007074"/>
    </source>
</evidence>
<protein>
    <submittedName>
        <fullName evidence="8">NlpC/P60 family protein</fullName>
    </submittedName>
</protein>
<dbReference type="EMBL" id="FNJM01000001">
    <property type="protein sequence ID" value="SDO97157.1"/>
    <property type="molecule type" value="Genomic_DNA"/>
</dbReference>
<dbReference type="PANTHER" id="PTHR47359">
    <property type="entry name" value="PEPTIDOGLYCAN DL-ENDOPEPTIDASE CWLO"/>
    <property type="match status" value="1"/>
</dbReference>
<evidence type="ECO:0000313" key="9">
    <source>
        <dbReference type="Proteomes" id="UP000198597"/>
    </source>
</evidence>
<accession>A0A1H0NWJ9</accession>
<dbReference type="Pfam" id="PF24568">
    <property type="entry name" value="CC_PcsB"/>
    <property type="match status" value="1"/>
</dbReference>
<dbReference type="Gene3D" id="3.90.1720.10">
    <property type="entry name" value="endopeptidase domain like (from Nostoc punctiforme)"/>
    <property type="match status" value="1"/>
</dbReference>
<dbReference type="InterPro" id="IPR000064">
    <property type="entry name" value="NLP_P60_dom"/>
</dbReference>
<dbReference type="Gene3D" id="6.10.250.3150">
    <property type="match status" value="1"/>
</dbReference>
<keyword evidence="4" id="KW-0378">Hydrolase</keyword>
<dbReference type="InterPro" id="IPR057309">
    <property type="entry name" value="PcsB_CC"/>
</dbReference>
<comment type="similarity">
    <text evidence="1">Belongs to the peptidase C40 family.</text>
</comment>
<keyword evidence="6" id="KW-0175">Coiled coil</keyword>
<keyword evidence="3" id="KW-0732">Signal</keyword>